<evidence type="ECO:0000256" key="4">
    <source>
        <dbReference type="ARBA" id="ARBA00022968"/>
    </source>
</evidence>
<evidence type="ECO:0000313" key="12">
    <source>
        <dbReference type="Proteomes" id="UP001152484"/>
    </source>
</evidence>
<feature type="transmembrane region" description="Helical" evidence="8">
    <location>
        <begin position="15"/>
        <end position="35"/>
    </location>
</feature>
<reference evidence="11" key="1">
    <citation type="submission" date="2022-07" db="EMBL/GenBank/DDBJ databases">
        <authorList>
            <person name="Macas J."/>
            <person name="Novak P."/>
            <person name="Neumann P."/>
        </authorList>
    </citation>
    <scope>NUCLEOTIDE SEQUENCE</scope>
</reference>
<feature type="domain" description="Trichome birefringence-like N-terminal" evidence="10">
    <location>
        <begin position="176"/>
        <end position="229"/>
    </location>
</feature>
<dbReference type="Proteomes" id="UP001152484">
    <property type="component" value="Unassembled WGS sequence"/>
</dbReference>
<evidence type="ECO:0008006" key="13">
    <source>
        <dbReference type="Google" id="ProtNLM"/>
    </source>
</evidence>
<feature type="region of interest" description="Disordered" evidence="7">
    <location>
        <begin position="66"/>
        <end position="93"/>
    </location>
</feature>
<dbReference type="GO" id="GO:0016020">
    <property type="term" value="C:membrane"/>
    <property type="evidence" value="ECO:0007669"/>
    <property type="project" value="UniProtKB-SubCell"/>
</dbReference>
<name>A0A9P1EA44_CUSEU</name>
<evidence type="ECO:0000256" key="2">
    <source>
        <dbReference type="ARBA" id="ARBA00007727"/>
    </source>
</evidence>
<evidence type="ECO:0000256" key="1">
    <source>
        <dbReference type="ARBA" id="ARBA00004167"/>
    </source>
</evidence>
<sequence length="526" mass="60158">MKIPTGKTQTRKKSVPPIIPFVALIVVFTIISTRYSQKNASHETKSPSFYDVSSDNALVVTNHAEEGQEPCNDCNGESQTSPSETAEGDKTSSVAETVVEAMPRGHADEGAVIPVNDNNGRVVKVRSRKRSRRRSRRRQRRRDSTLTAKRNVTRTEGIDDVRALASEVAGTKEGGSCDLFSGEWVVNPEGPYYTNETCDWAIQEHQNCMKFGRPDTGFLKWRWKPDGCELPVFDPNRYLELVRGKSLAFVGDSVARNHMQSLLCTLSSVARPLDASTSTDENFKRWEYREHDFNISIFWSPYLVRTERTDPNDVTRPFNLFLDEFDESWTTQIRNFDYVIISAGHWFSRPTFFYLNGTLVGCQYCPQPNVSHLPSSFSYRHAFRTAFRAINGAEGFHGVTFLRTFAPSHFENGRWDRGGDCVRTRPFLRREKGLGDYNLEYYRIQLEELRSAQREGRRKGMRLRLFDATLLMLLRPDGHPGKYGRWPDGKVSVPNDCVHWCLPGPIDSWNDFLAELIRREAGVIRN</sequence>
<evidence type="ECO:0000256" key="8">
    <source>
        <dbReference type="SAM" id="Phobius"/>
    </source>
</evidence>
<dbReference type="AlphaFoldDB" id="A0A9P1EA44"/>
<comment type="caution">
    <text evidence="11">The sequence shown here is derived from an EMBL/GenBank/DDBJ whole genome shotgun (WGS) entry which is preliminary data.</text>
</comment>
<dbReference type="EMBL" id="CAMAPE010000025">
    <property type="protein sequence ID" value="CAH9090972.1"/>
    <property type="molecule type" value="Genomic_DNA"/>
</dbReference>
<feature type="domain" description="Trichome birefringence-like C-terminal" evidence="9">
    <location>
        <begin position="230"/>
        <end position="515"/>
    </location>
</feature>
<keyword evidence="3 8" id="KW-0812">Transmembrane</keyword>
<feature type="compositionally biased region" description="Basic residues" evidence="7">
    <location>
        <begin position="124"/>
        <end position="141"/>
    </location>
</feature>
<dbReference type="Pfam" id="PF13839">
    <property type="entry name" value="PC-Esterase"/>
    <property type="match status" value="1"/>
</dbReference>
<keyword evidence="6 8" id="KW-0472">Membrane</keyword>
<evidence type="ECO:0000256" key="5">
    <source>
        <dbReference type="ARBA" id="ARBA00022989"/>
    </source>
</evidence>
<proteinExistence type="inferred from homology"/>
<organism evidence="11 12">
    <name type="scientific">Cuscuta europaea</name>
    <name type="common">European dodder</name>
    <dbReference type="NCBI Taxonomy" id="41803"/>
    <lineage>
        <taxon>Eukaryota</taxon>
        <taxon>Viridiplantae</taxon>
        <taxon>Streptophyta</taxon>
        <taxon>Embryophyta</taxon>
        <taxon>Tracheophyta</taxon>
        <taxon>Spermatophyta</taxon>
        <taxon>Magnoliopsida</taxon>
        <taxon>eudicotyledons</taxon>
        <taxon>Gunneridae</taxon>
        <taxon>Pentapetalae</taxon>
        <taxon>asterids</taxon>
        <taxon>lamiids</taxon>
        <taxon>Solanales</taxon>
        <taxon>Convolvulaceae</taxon>
        <taxon>Cuscuteae</taxon>
        <taxon>Cuscuta</taxon>
        <taxon>Cuscuta subgen. Cuscuta</taxon>
    </lineage>
</organism>
<feature type="compositionally biased region" description="Polar residues" evidence="7">
    <location>
        <begin position="75"/>
        <end position="84"/>
    </location>
</feature>
<comment type="similarity">
    <text evidence="2">Belongs to the PC-esterase family. TBL subfamily.</text>
</comment>
<keyword evidence="4" id="KW-0735">Signal-anchor</keyword>
<evidence type="ECO:0000259" key="9">
    <source>
        <dbReference type="Pfam" id="PF13839"/>
    </source>
</evidence>
<evidence type="ECO:0000259" key="10">
    <source>
        <dbReference type="Pfam" id="PF14416"/>
    </source>
</evidence>
<dbReference type="InterPro" id="IPR025846">
    <property type="entry name" value="TBL_N"/>
</dbReference>
<keyword evidence="5 8" id="KW-1133">Transmembrane helix</keyword>
<keyword evidence="12" id="KW-1185">Reference proteome</keyword>
<dbReference type="InterPro" id="IPR026057">
    <property type="entry name" value="TBL_C"/>
</dbReference>
<dbReference type="OrthoDB" id="630188at2759"/>
<gene>
    <name evidence="11" type="ORF">CEURO_LOCUS11444</name>
</gene>
<dbReference type="PANTHER" id="PTHR32285:SF247">
    <property type="entry name" value="PROTEIN TRICHOME BIREFRINGENCE-LIKE 19"/>
    <property type="match status" value="1"/>
</dbReference>
<evidence type="ECO:0000313" key="11">
    <source>
        <dbReference type="EMBL" id="CAH9090972.1"/>
    </source>
</evidence>
<dbReference type="GO" id="GO:0016413">
    <property type="term" value="F:O-acetyltransferase activity"/>
    <property type="evidence" value="ECO:0007669"/>
    <property type="project" value="InterPro"/>
</dbReference>
<dbReference type="GO" id="GO:0005794">
    <property type="term" value="C:Golgi apparatus"/>
    <property type="evidence" value="ECO:0007669"/>
    <property type="project" value="TreeGrafter"/>
</dbReference>
<comment type="subcellular location">
    <subcellularLocation>
        <location evidence="1">Membrane</location>
        <topology evidence="1">Single-pass membrane protein</topology>
    </subcellularLocation>
</comment>
<feature type="region of interest" description="Disordered" evidence="7">
    <location>
        <begin position="124"/>
        <end position="144"/>
    </location>
</feature>
<accession>A0A9P1EA44</accession>
<dbReference type="PANTHER" id="PTHR32285">
    <property type="entry name" value="PROTEIN TRICHOME BIREFRINGENCE-LIKE 9-RELATED"/>
    <property type="match status" value="1"/>
</dbReference>
<dbReference type="InterPro" id="IPR029962">
    <property type="entry name" value="TBL"/>
</dbReference>
<protein>
    <recommendedName>
        <fullName evidence="13">Trichome birefringence-like N-terminal domain-containing protein</fullName>
    </recommendedName>
</protein>
<dbReference type="Pfam" id="PF14416">
    <property type="entry name" value="PMR5N"/>
    <property type="match status" value="1"/>
</dbReference>
<evidence type="ECO:0000256" key="6">
    <source>
        <dbReference type="ARBA" id="ARBA00023136"/>
    </source>
</evidence>
<evidence type="ECO:0000256" key="7">
    <source>
        <dbReference type="SAM" id="MobiDB-lite"/>
    </source>
</evidence>
<evidence type="ECO:0000256" key="3">
    <source>
        <dbReference type="ARBA" id="ARBA00022692"/>
    </source>
</evidence>